<comment type="catalytic activity">
    <reaction evidence="9">
        <text>S-hexadecanoyl-L-cysteinyl-[protein] + H2O = L-cysteinyl-[protein] + hexadecanoate + H(+)</text>
        <dbReference type="Rhea" id="RHEA:19233"/>
        <dbReference type="Rhea" id="RHEA-COMP:10131"/>
        <dbReference type="Rhea" id="RHEA-COMP:11032"/>
        <dbReference type="ChEBI" id="CHEBI:7896"/>
        <dbReference type="ChEBI" id="CHEBI:15377"/>
        <dbReference type="ChEBI" id="CHEBI:15378"/>
        <dbReference type="ChEBI" id="CHEBI:29950"/>
        <dbReference type="ChEBI" id="CHEBI:74151"/>
        <dbReference type="EC" id="3.1.2.22"/>
    </reaction>
</comment>
<dbReference type="InterPro" id="IPR029058">
    <property type="entry name" value="AB_hydrolase_fold"/>
</dbReference>
<keyword evidence="11" id="KW-0812">Transmembrane</keyword>
<organism evidence="13">
    <name type="scientific">Lepeophtheirus salmonis</name>
    <name type="common">Salmon louse</name>
    <name type="synonym">Caligus salmonis</name>
    <dbReference type="NCBI Taxonomy" id="72036"/>
    <lineage>
        <taxon>Eukaryota</taxon>
        <taxon>Metazoa</taxon>
        <taxon>Ecdysozoa</taxon>
        <taxon>Arthropoda</taxon>
        <taxon>Crustacea</taxon>
        <taxon>Multicrustacea</taxon>
        <taxon>Hexanauplia</taxon>
        <taxon>Copepoda</taxon>
        <taxon>Siphonostomatoida</taxon>
        <taxon>Caligidae</taxon>
        <taxon>Lepeophtheirus</taxon>
    </lineage>
</organism>
<dbReference type="GO" id="GO:0005737">
    <property type="term" value="C:cytoplasm"/>
    <property type="evidence" value="ECO:0007669"/>
    <property type="project" value="UniProtKB-SubCell"/>
</dbReference>
<dbReference type="SUPFAM" id="SSF53474">
    <property type="entry name" value="alpha/beta-Hydrolases"/>
    <property type="match status" value="1"/>
</dbReference>
<keyword evidence="11" id="KW-1133">Transmembrane helix</keyword>
<feature type="transmembrane region" description="Helical" evidence="11">
    <location>
        <begin position="134"/>
        <end position="158"/>
    </location>
</feature>
<dbReference type="Pfam" id="PF02230">
    <property type="entry name" value="Abhydrolase_2"/>
    <property type="match status" value="1"/>
</dbReference>
<protein>
    <recommendedName>
        <fullName evidence="3">palmitoyl-protein hydrolase</fullName>
        <ecNumber evidence="3">3.1.2.22</ecNumber>
    </recommendedName>
    <alternativeName>
        <fullName evidence="8">Palmitoyl-protein hydrolase</fullName>
    </alternativeName>
</protein>
<accession>A0A0K2TNV3</accession>
<comment type="subcellular location">
    <subcellularLocation>
        <location evidence="1">Cytoplasm</location>
    </subcellularLocation>
</comment>
<dbReference type="EMBL" id="HACA01010298">
    <property type="protein sequence ID" value="CDW27659.1"/>
    <property type="molecule type" value="Transcribed_RNA"/>
</dbReference>
<dbReference type="KEGG" id="lsm:121124230"/>
<proteinExistence type="inferred from homology"/>
<reference evidence="13" key="1">
    <citation type="submission" date="2014-05" db="EMBL/GenBank/DDBJ databases">
        <authorList>
            <person name="Chronopoulou M."/>
        </authorList>
    </citation>
    <scope>NUCLEOTIDE SEQUENCE</scope>
    <source>
        <tissue evidence="13">Whole organism</tissue>
    </source>
</reference>
<evidence type="ECO:0000256" key="9">
    <source>
        <dbReference type="ARBA" id="ARBA00047337"/>
    </source>
</evidence>
<keyword evidence="4" id="KW-0963">Cytoplasm</keyword>
<dbReference type="GO" id="GO:0006631">
    <property type="term" value="P:fatty acid metabolic process"/>
    <property type="evidence" value="ECO:0007669"/>
    <property type="project" value="UniProtKB-KW"/>
</dbReference>
<evidence type="ECO:0000256" key="5">
    <source>
        <dbReference type="ARBA" id="ARBA00022801"/>
    </source>
</evidence>
<dbReference type="GO" id="GO:0052689">
    <property type="term" value="F:carboxylic ester hydrolase activity"/>
    <property type="evidence" value="ECO:0007669"/>
    <property type="project" value="TreeGrafter"/>
</dbReference>
<dbReference type="GeneID" id="121124230"/>
<evidence type="ECO:0000256" key="11">
    <source>
        <dbReference type="SAM" id="Phobius"/>
    </source>
</evidence>
<dbReference type="GO" id="GO:0008474">
    <property type="term" value="F:palmitoyl-(protein) hydrolase activity"/>
    <property type="evidence" value="ECO:0007669"/>
    <property type="project" value="UniProtKB-EC"/>
</dbReference>
<dbReference type="CTD" id="59176"/>
<dbReference type="InterPro" id="IPR050565">
    <property type="entry name" value="LYPA1-2/EST-like"/>
</dbReference>
<dbReference type="AlphaFoldDB" id="A0A0K2TNV3"/>
<dbReference type="EC" id="3.1.2.22" evidence="3"/>
<keyword evidence="6" id="KW-0276">Fatty acid metabolism</keyword>
<evidence type="ECO:0000256" key="2">
    <source>
        <dbReference type="ARBA" id="ARBA00006499"/>
    </source>
</evidence>
<dbReference type="Gene3D" id="3.40.50.1820">
    <property type="entry name" value="alpha/beta hydrolase"/>
    <property type="match status" value="1"/>
</dbReference>
<evidence type="ECO:0000256" key="3">
    <source>
        <dbReference type="ARBA" id="ARBA00012423"/>
    </source>
</evidence>
<evidence type="ECO:0000256" key="4">
    <source>
        <dbReference type="ARBA" id="ARBA00022490"/>
    </source>
</evidence>
<sequence length="232" mass="25092">MGSSSSKKSESSQIMFSSEYDVVVSARVKHTATLIFLHGLGDTGDGWASSMADVRPAHVKIICPTARVMPVTLNSGLRMPAWFDLMSLNVEGPEDAAGIRFAKSRIESIIAKEISNGIPAQRIVLGGFSQGGALALYAGLTGLYTLGGVIALSCWLPLHKEFNCSGKESVPVLQLHGDCDPVVPYRWGQLSSTTLKNSLRNHEFKTYEGLAHQSSKEELDDVKIFLSKVLKP</sequence>
<dbReference type="FunFam" id="3.40.50.1820:FF:000010">
    <property type="entry name" value="Acyl-protein thioesterase 2"/>
    <property type="match status" value="1"/>
</dbReference>
<evidence type="ECO:0000256" key="1">
    <source>
        <dbReference type="ARBA" id="ARBA00004496"/>
    </source>
</evidence>
<name>A0A0K2TNV3_LEPSM</name>
<evidence type="ECO:0000256" key="8">
    <source>
        <dbReference type="ARBA" id="ARBA00031195"/>
    </source>
</evidence>
<evidence type="ECO:0000313" key="13">
    <source>
        <dbReference type="EMBL" id="CDW27659.1"/>
    </source>
</evidence>
<evidence type="ECO:0000256" key="6">
    <source>
        <dbReference type="ARBA" id="ARBA00022832"/>
    </source>
</evidence>
<evidence type="ECO:0000256" key="7">
    <source>
        <dbReference type="ARBA" id="ARBA00023098"/>
    </source>
</evidence>
<dbReference type="PANTHER" id="PTHR10655">
    <property type="entry name" value="LYSOPHOSPHOLIPASE-RELATED"/>
    <property type="match status" value="1"/>
</dbReference>
<feature type="domain" description="Phospholipase/carboxylesterase/thioesterase" evidence="12">
    <location>
        <begin position="20"/>
        <end position="229"/>
    </location>
</feature>
<dbReference type="InterPro" id="IPR003140">
    <property type="entry name" value="PLipase/COase/thioEstase"/>
</dbReference>
<dbReference type="OrthoDB" id="2418081at2759"/>
<keyword evidence="11" id="KW-0472">Membrane</keyword>
<dbReference type="PANTHER" id="PTHR10655:SF68">
    <property type="entry name" value="PALMITOYL-PROTEIN HYDROLASE"/>
    <property type="match status" value="1"/>
</dbReference>
<comment type="similarity">
    <text evidence="2">Belongs to the AB hydrolase superfamily. AB hydrolase 2 family.</text>
</comment>
<evidence type="ECO:0000256" key="10">
    <source>
        <dbReference type="ARBA" id="ARBA00048656"/>
    </source>
</evidence>
<keyword evidence="7" id="KW-0443">Lipid metabolism</keyword>
<dbReference type="RefSeq" id="XP_040575316.1">
    <property type="nucleotide sequence ID" value="XM_040719382.2"/>
</dbReference>
<keyword evidence="5" id="KW-0378">Hydrolase</keyword>
<comment type="catalytic activity">
    <reaction evidence="10">
        <text>1-hexadecanoyl-sn-glycero-3-phosphocholine + H2O = sn-glycerol 3-phosphocholine + hexadecanoate + H(+)</text>
        <dbReference type="Rhea" id="RHEA:40435"/>
        <dbReference type="ChEBI" id="CHEBI:7896"/>
        <dbReference type="ChEBI" id="CHEBI:15377"/>
        <dbReference type="ChEBI" id="CHEBI:15378"/>
        <dbReference type="ChEBI" id="CHEBI:16870"/>
        <dbReference type="ChEBI" id="CHEBI:72998"/>
    </reaction>
    <physiologicalReaction direction="left-to-right" evidence="10">
        <dbReference type="Rhea" id="RHEA:40436"/>
    </physiologicalReaction>
</comment>
<evidence type="ECO:0000259" key="12">
    <source>
        <dbReference type="Pfam" id="PF02230"/>
    </source>
</evidence>